<evidence type="ECO:0000313" key="6">
    <source>
        <dbReference type="EMBL" id="KAI5066203.1"/>
    </source>
</evidence>
<dbReference type="Gene3D" id="2.140.10.10">
    <property type="entry name" value="Quinoprotein alcohol dehydrogenase-like superfamily"/>
    <property type="match status" value="1"/>
</dbReference>
<gene>
    <name evidence="6" type="ORF">GOP47_0018827</name>
</gene>
<evidence type="ECO:0000259" key="5">
    <source>
        <dbReference type="Pfam" id="PF13360"/>
    </source>
</evidence>
<keyword evidence="7" id="KW-1185">Reference proteome</keyword>
<feature type="signal peptide" evidence="4">
    <location>
        <begin position="1"/>
        <end position="27"/>
    </location>
</feature>
<comment type="caution">
    <text evidence="6">The sequence shown here is derived from an EMBL/GenBank/DDBJ whole genome shotgun (WGS) entry which is preliminary data.</text>
</comment>
<feature type="domain" description="Pyrrolo-quinoline quinone repeat" evidence="5">
    <location>
        <begin position="433"/>
        <end position="499"/>
    </location>
</feature>
<proteinExistence type="inferred from homology"/>
<evidence type="ECO:0000256" key="4">
    <source>
        <dbReference type="SAM" id="SignalP"/>
    </source>
</evidence>
<evidence type="ECO:0000256" key="3">
    <source>
        <dbReference type="ARBA" id="ARBA00023002"/>
    </source>
</evidence>
<dbReference type="SUPFAM" id="SSF50998">
    <property type="entry name" value="Quinoprotein alcohol dehydrogenase-like"/>
    <property type="match status" value="1"/>
</dbReference>
<evidence type="ECO:0000256" key="1">
    <source>
        <dbReference type="ARBA" id="ARBA00001931"/>
    </source>
</evidence>
<dbReference type="Pfam" id="PF13360">
    <property type="entry name" value="PQQ_2"/>
    <property type="match status" value="2"/>
</dbReference>
<feature type="chain" id="PRO_5038548829" description="Pyrrolo-quinoline quinone repeat domain-containing protein" evidence="4">
    <location>
        <begin position="28"/>
        <end position="549"/>
    </location>
</feature>
<sequence>MRMAVIQHGSTHSLLFLAFALLTSAYGNWINHGGGMLNHRSSLGHGHHINATSVARLKLKWKMETGFDVSATPSIAGRFVYFPGWDGNLYAIDGDSGEVLWKKNLTSIVGRSTLSRTTPVVYKHLLLVGLYGPSVVLAFNRHCGSLFWRSQPLDNSSFSVVTMSGTPYQGFYYVGVSSIEEFVTTCCSFQGSFQKLRLRDGHVMWKTSMLPPNSGFYGVAVWGSSPPIDVRRRMVFIGTGNTYQVPDYVEECERNRRNNTRQDLPDPCIVEGVHEDSILAINIDNGKIVWSKQLQGYDVWTLPCKMSAQNPNCPAILGPDYDFGEAPMLLDFSYDTSSTSSAESENYVGSYRADDDCPNKCLVITGQKSGVVWALECETGNVVWSTAAGPGGNLGGASWGSSTDGERVYTNIINSDSQNFTLFPSREVTTGGGWVAMEAKSGKVVWTTAEPKGAKTYGPVSAASGVIFAGSALDEGVLYALDSSSGSILWEQPTGSTIYGGFSISTNCVFGGNGYATNIPIGKRGTFFSAFCLDDSSDQSSSPHSSSLL</sequence>
<dbReference type="Proteomes" id="UP000886520">
    <property type="component" value="Chromosome 18"/>
</dbReference>
<keyword evidence="4" id="KW-0732">Signal</keyword>
<dbReference type="PANTHER" id="PTHR32303:SF10">
    <property type="entry name" value="OUTER MEMBRANE PROTEIN ASSEMBLY FACTOR BAMB"/>
    <property type="match status" value="1"/>
</dbReference>
<dbReference type="AlphaFoldDB" id="A0A9D4Z8I3"/>
<evidence type="ECO:0000313" key="7">
    <source>
        <dbReference type="Proteomes" id="UP000886520"/>
    </source>
</evidence>
<accession>A0A9D4Z8I3</accession>
<reference evidence="6" key="1">
    <citation type="submission" date="2021-01" db="EMBL/GenBank/DDBJ databases">
        <title>Adiantum capillus-veneris genome.</title>
        <authorList>
            <person name="Fang Y."/>
            <person name="Liao Q."/>
        </authorList>
    </citation>
    <scope>NUCLEOTIDE SEQUENCE</scope>
    <source>
        <strain evidence="6">H3</strain>
        <tissue evidence="6">Leaf</tissue>
    </source>
</reference>
<name>A0A9D4Z8I3_ADICA</name>
<evidence type="ECO:0000256" key="2">
    <source>
        <dbReference type="ARBA" id="ARBA00008156"/>
    </source>
</evidence>
<feature type="domain" description="Pyrrolo-quinoline quinone repeat" evidence="5">
    <location>
        <begin position="58"/>
        <end position="207"/>
    </location>
</feature>
<dbReference type="EMBL" id="JABFUD020000018">
    <property type="protein sequence ID" value="KAI5066203.1"/>
    <property type="molecule type" value="Genomic_DNA"/>
</dbReference>
<comment type="similarity">
    <text evidence="2">Belongs to the bacterial PQQ dehydrogenase family.</text>
</comment>
<dbReference type="GO" id="GO:0016491">
    <property type="term" value="F:oxidoreductase activity"/>
    <property type="evidence" value="ECO:0007669"/>
    <property type="project" value="UniProtKB-KW"/>
</dbReference>
<dbReference type="OrthoDB" id="416253at2759"/>
<protein>
    <recommendedName>
        <fullName evidence="5">Pyrrolo-quinoline quinone repeat domain-containing protein</fullName>
    </recommendedName>
</protein>
<organism evidence="6 7">
    <name type="scientific">Adiantum capillus-veneris</name>
    <name type="common">Maidenhair fern</name>
    <dbReference type="NCBI Taxonomy" id="13818"/>
    <lineage>
        <taxon>Eukaryota</taxon>
        <taxon>Viridiplantae</taxon>
        <taxon>Streptophyta</taxon>
        <taxon>Embryophyta</taxon>
        <taxon>Tracheophyta</taxon>
        <taxon>Polypodiopsida</taxon>
        <taxon>Polypodiidae</taxon>
        <taxon>Polypodiales</taxon>
        <taxon>Pteridineae</taxon>
        <taxon>Pteridaceae</taxon>
        <taxon>Vittarioideae</taxon>
        <taxon>Adiantum</taxon>
    </lineage>
</organism>
<keyword evidence="3" id="KW-0560">Oxidoreductase</keyword>
<dbReference type="InterPro" id="IPR002372">
    <property type="entry name" value="PQQ_rpt_dom"/>
</dbReference>
<dbReference type="PANTHER" id="PTHR32303">
    <property type="entry name" value="QUINOPROTEIN ALCOHOL DEHYDROGENASE (CYTOCHROME C)"/>
    <property type="match status" value="1"/>
</dbReference>
<dbReference type="InterPro" id="IPR018391">
    <property type="entry name" value="PQQ_b-propeller_rpt"/>
</dbReference>
<comment type="cofactor">
    <cofactor evidence="1">
        <name>pyrroloquinoline quinone</name>
        <dbReference type="ChEBI" id="CHEBI:58442"/>
    </cofactor>
</comment>
<dbReference type="SMART" id="SM00564">
    <property type="entry name" value="PQQ"/>
    <property type="match status" value="5"/>
</dbReference>
<dbReference type="InterPro" id="IPR011047">
    <property type="entry name" value="Quinoprotein_ADH-like_sf"/>
</dbReference>